<sequence length="600" mass="69937">SFQRAMQSYLTPEQRQFYADNGYLVIDSFLSPEQCEELRKECHQLTATFNLDEHRTIFDAKNRDNEAKQSYRSQQYFFDSWNKVAFFFEKDAFNDNGELTAPRNQCINKLGHYLHVECPGFRRVTFDPRAQAISRDLGFQVPRICQSMYIFKQPRIGGCVDSHQDATFLWTEPTEPHLIGYWIPLEDTTQENGCLWFVPGSHRSGLVDGRRFKREIGQDGRVSMTFVGRDPNEIVPIERYVPCEVKRGSLVLIDGFVLHRSNENRSQKSRDCYTWHVIDLPPGISWSAENWMNPPDRAMQSYLTPEQRQFYADNGYLVIDSFLSPEQCEELRKECHQLTATFNLDEHRTIFDAKNRDNEAEQSYRSQQYFFDSWNKVAFFFEKDAFNDKGELTAPRNQCINKLGHYLHVECPGFRRVTFDPRAQAISRDLGFQVPRICQSMYIFKQPRIGGCVDSHQDATFLWTEPTEPHLIGYWIPLEDTTQENGCLWFVPGSHRSGLVDGRRFKREIGQDGRVSMTFVGRDPNEIVPIERYVPCEVKRGSLVLIDGFVLHMSKENRSQKSRDSYTWHVIDLPPGTSWSSENWMNPPDVSSGFELLRKD</sequence>
<dbReference type="Proteomes" id="UP000095280">
    <property type="component" value="Unplaced"/>
</dbReference>
<evidence type="ECO:0000256" key="4">
    <source>
        <dbReference type="ARBA" id="ARBA00038356"/>
    </source>
</evidence>
<name>A0A1I8HI16_9PLAT</name>
<evidence type="ECO:0000256" key="1">
    <source>
        <dbReference type="ARBA" id="ARBA00001962"/>
    </source>
</evidence>
<proteinExistence type="inferred from homology"/>
<dbReference type="InterPro" id="IPR008775">
    <property type="entry name" value="Phytyl_CoA_dOase-like"/>
</dbReference>
<dbReference type="AlphaFoldDB" id="A0A1I8HI16"/>
<dbReference type="PANTHER" id="PTHR20883">
    <property type="entry name" value="PHYTANOYL-COA DIOXYGENASE DOMAIN CONTAINING 1"/>
    <property type="match status" value="1"/>
</dbReference>
<dbReference type="Pfam" id="PF05721">
    <property type="entry name" value="PhyH"/>
    <property type="match status" value="2"/>
</dbReference>
<evidence type="ECO:0000313" key="6">
    <source>
        <dbReference type="WBParaSite" id="maker-uti_cns_0006184-snap-gene-0.4-mRNA-1"/>
    </source>
</evidence>
<comment type="similarity">
    <text evidence="4">Belongs to the PhyH family. PHYHD1 subfamily.</text>
</comment>
<protein>
    <submittedName>
        <fullName evidence="6">Phytanoyl-CoA dioxygenase</fullName>
    </submittedName>
</protein>
<comment type="cofactor">
    <cofactor evidence="1">
        <name>Fe cation</name>
        <dbReference type="ChEBI" id="CHEBI:24875"/>
    </cofactor>
</comment>
<dbReference type="SUPFAM" id="SSF51197">
    <property type="entry name" value="Clavaminate synthase-like"/>
    <property type="match status" value="2"/>
</dbReference>
<reference evidence="6" key="1">
    <citation type="submission" date="2016-11" db="UniProtKB">
        <authorList>
            <consortium name="WormBaseParasite"/>
        </authorList>
    </citation>
    <scope>IDENTIFICATION</scope>
</reference>
<organism evidence="5 6">
    <name type="scientific">Macrostomum lignano</name>
    <dbReference type="NCBI Taxonomy" id="282301"/>
    <lineage>
        <taxon>Eukaryota</taxon>
        <taxon>Metazoa</taxon>
        <taxon>Spiralia</taxon>
        <taxon>Lophotrochozoa</taxon>
        <taxon>Platyhelminthes</taxon>
        <taxon>Rhabditophora</taxon>
        <taxon>Macrostomorpha</taxon>
        <taxon>Macrostomida</taxon>
        <taxon>Macrostomidae</taxon>
        <taxon>Macrostomum</taxon>
    </lineage>
</organism>
<accession>A0A1I8HI16</accession>
<evidence type="ECO:0000256" key="2">
    <source>
        <dbReference type="ARBA" id="ARBA00022723"/>
    </source>
</evidence>
<dbReference type="WBParaSite" id="maker-uti_cns_0006184-snap-gene-0.4-mRNA-1">
    <property type="protein sequence ID" value="maker-uti_cns_0006184-snap-gene-0.4-mRNA-1"/>
    <property type="gene ID" value="maker-uti_cns_0006184-snap-gene-0.4"/>
</dbReference>
<keyword evidence="3" id="KW-0408">Iron</keyword>
<evidence type="ECO:0000256" key="3">
    <source>
        <dbReference type="ARBA" id="ARBA00023004"/>
    </source>
</evidence>
<dbReference type="GO" id="GO:0046872">
    <property type="term" value="F:metal ion binding"/>
    <property type="evidence" value="ECO:0007669"/>
    <property type="project" value="UniProtKB-KW"/>
</dbReference>
<dbReference type="Gene3D" id="2.60.120.620">
    <property type="entry name" value="q2cbj1_9rhob like domain"/>
    <property type="match status" value="2"/>
</dbReference>
<evidence type="ECO:0000313" key="5">
    <source>
        <dbReference type="Proteomes" id="UP000095280"/>
    </source>
</evidence>
<dbReference type="PANTHER" id="PTHR20883:SF15">
    <property type="entry name" value="PHYTANOYL-COA DIOXYGENASE DOMAIN-CONTAINING PROTEIN 1"/>
    <property type="match status" value="1"/>
</dbReference>
<keyword evidence="5" id="KW-1185">Reference proteome</keyword>
<keyword evidence="2" id="KW-0479">Metal-binding</keyword>